<dbReference type="RefSeq" id="WP_084120995.1">
    <property type="nucleotide sequence ID" value="NZ_LT838813.1"/>
</dbReference>
<dbReference type="Pfam" id="PF13395">
    <property type="entry name" value="HNH_4"/>
    <property type="match status" value="1"/>
</dbReference>
<dbReference type="GO" id="GO:0004519">
    <property type="term" value="F:endonuclease activity"/>
    <property type="evidence" value="ECO:0007669"/>
    <property type="project" value="UniProtKB-KW"/>
</dbReference>
<dbReference type="STRING" id="758820.SAMN00777080_2791"/>
<feature type="domain" description="HNH nuclease" evidence="1">
    <location>
        <begin position="143"/>
        <end position="202"/>
    </location>
</feature>
<keyword evidence="3" id="KW-1185">Reference proteome</keyword>
<sequence length="335" mass="39330">MRRILISPYVVQLAEDYHNNLFKKRNANFNKPINSDGISGNLIDLEDFLRIDCNLPLYADYVRTIIDNYSEIITLQPNNFQNYNDDNFNLTPEELSKLVTPPAGNTRFKRKQLYELILDAMRYDAVRDKEYLKYINKIGIKSCIYCNAQFSITTEAINGNLSGKYELDHYFPKSKYPFLSTSFFNLILCCSHCNKSKLNRTALFNLYVDDFNLVEPFSFSLDIRSMLRYLLTQNETELVIIFNSEDLNLKENHEKLFHITELYSQHKDIVEEIIWKSRIYNKSYKDSLSDSFAKLFPNTSNFNRFILGNYDNPKEIHKRPMAKLAQDIGRQLGVI</sequence>
<dbReference type="AlphaFoldDB" id="A0A1W2H5W8"/>
<keyword evidence="2" id="KW-0540">Nuclease</keyword>
<dbReference type="InterPro" id="IPR003615">
    <property type="entry name" value="HNH_nuc"/>
</dbReference>
<accession>A0A1W2H5W8</accession>
<dbReference type="Gene3D" id="1.10.30.50">
    <property type="match status" value="1"/>
</dbReference>
<evidence type="ECO:0000313" key="3">
    <source>
        <dbReference type="Proteomes" id="UP000192333"/>
    </source>
</evidence>
<evidence type="ECO:0000259" key="1">
    <source>
        <dbReference type="Pfam" id="PF13395"/>
    </source>
</evidence>
<keyword evidence="2" id="KW-0378">Hydrolase</keyword>
<dbReference type="EMBL" id="LT838813">
    <property type="protein sequence ID" value="SMD44174.1"/>
    <property type="molecule type" value="Genomic_DNA"/>
</dbReference>
<reference evidence="3" key="1">
    <citation type="submission" date="2017-04" db="EMBL/GenBank/DDBJ databases">
        <authorList>
            <person name="Varghese N."/>
            <person name="Submissions S."/>
        </authorList>
    </citation>
    <scope>NUCLEOTIDE SEQUENCE [LARGE SCALE GENOMIC DNA]</scope>
    <source>
        <strain evidence="3">DSM 16537</strain>
    </source>
</reference>
<proteinExistence type="predicted"/>
<dbReference type="Proteomes" id="UP000192333">
    <property type="component" value="Chromosome I"/>
</dbReference>
<organism evidence="2 3">
    <name type="scientific">Aquiflexum balticum DSM 16537</name>
    <dbReference type="NCBI Taxonomy" id="758820"/>
    <lineage>
        <taxon>Bacteria</taxon>
        <taxon>Pseudomonadati</taxon>
        <taxon>Bacteroidota</taxon>
        <taxon>Cytophagia</taxon>
        <taxon>Cytophagales</taxon>
        <taxon>Cyclobacteriaceae</taxon>
        <taxon>Aquiflexum</taxon>
    </lineage>
</organism>
<gene>
    <name evidence="2" type="ORF">SAMN00777080_2791</name>
</gene>
<evidence type="ECO:0000313" key="2">
    <source>
        <dbReference type="EMBL" id="SMD44174.1"/>
    </source>
</evidence>
<keyword evidence="2" id="KW-0255">Endonuclease</keyword>
<protein>
    <submittedName>
        <fullName evidence="2">HNH endonuclease</fullName>
    </submittedName>
</protein>
<name>A0A1W2H5W8_9BACT</name>
<dbReference type="OrthoDB" id="9816185at2"/>